<evidence type="ECO:0000313" key="3">
    <source>
        <dbReference type="Proteomes" id="UP001295444"/>
    </source>
</evidence>
<dbReference type="InterPro" id="IPR000082">
    <property type="entry name" value="SEA_dom"/>
</dbReference>
<name>A0AAD1RKC2_PELCU</name>
<dbReference type="PANTHER" id="PTHR37999:SF3">
    <property type="entry name" value="MUCIN-3B-LIKE"/>
    <property type="match status" value="1"/>
</dbReference>
<evidence type="ECO:0000313" key="2">
    <source>
        <dbReference type="EMBL" id="CAH2272811.1"/>
    </source>
</evidence>
<dbReference type="PROSITE" id="PS50024">
    <property type="entry name" value="SEA"/>
    <property type="match status" value="1"/>
</dbReference>
<dbReference type="Pfam" id="PF01390">
    <property type="entry name" value="SEA"/>
    <property type="match status" value="1"/>
</dbReference>
<dbReference type="InterPro" id="IPR053311">
    <property type="entry name" value="Mucosal_Integrity_Assoc"/>
</dbReference>
<dbReference type="AlphaFoldDB" id="A0AAD1RKC2"/>
<protein>
    <submittedName>
        <fullName evidence="2">Intestinal mucin, partial</fullName>
    </submittedName>
</protein>
<dbReference type="SUPFAM" id="SSF57196">
    <property type="entry name" value="EGF/Laminin"/>
    <property type="match status" value="1"/>
</dbReference>
<proteinExistence type="predicted"/>
<dbReference type="Proteomes" id="UP001295444">
    <property type="component" value="Chromosome 03"/>
</dbReference>
<dbReference type="InterPro" id="IPR036364">
    <property type="entry name" value="SEA_dom_sf"/>
</dbReference>
<dbReference type="PANTHER" id="PTHR37999">
    <property type="entry name" value="MUCIN-17"/>
    <property type="match status" value="1"/>
</dbReference>
<dbReference type="EMBL" id="OW240914">
    <property type="protein sequence ID" value="CAH2272811.1"/>
    <property type="molecule type" value="Genomic_DNA"/>
</dbReference>
<reference evidence="2" key="1">
    <citation type="submission" date="2022-03" db="EMBL/GenBank/DDBJ databases">
        <authorList>
            <person name="Alioto T."/>
            <person name="Alioto T."/>
            <person name="Gomez Garrido J."/>
        </authorList>
    </citation>
    <scope>NUCLEOTIDE SEQUENCE</scope>
</reference>
<accession>A0AAD1RKC2</accession>
<keyword evidence="3" id="KW-1185">Reference proteome</keyword>
<evidence type="ECO:0000259" key="1">
    <source>
        <dbReference type="PROSITE" id="PS50024"/>
    </source>
</evidence>
<gene>
    <name evidence="2" type="ORF">PECUL_23A014314</name>
</gene>
<dbReference type="Gene3D" id="3.30.70.960">
    <property type="entry name" value="SEA domain"/>
    <property type="match status" value="1"/>
</dbReference>
<feature type="non-terminal residue" evidence="2">
    <location>
        <position position="146"/>
    </location>
</feature>
<dbReference type="SUPFAM" id="SSF82671">
    <property type="entry name" value="SEA domain"/>
    <property type="match status" value="1"/>
</dbReference>
<organism evidence="2 3">
    <name type="scientific">Pelobates cultripes</name>
    <name type="common">Western spadefoot toad</name>
    <dbReference type="NCBI Taxonomy" id="61616"/>
    <lineage>
        <taxon>Eukaryota</taxon>
        <taxon>Metazoa</taxon>
        <taxon>Chordata</taxon>
        <taxon>Craniata</taxon>
        <taxon>Vertebrata</taxon>
        <taxon>Euteleostomi</taxon>
        <taxon>Amphibia</taxon>
        <taxon>Batrachia</taxon>
        <taxon>Anura</taxon>
        <taxon>Pelobatoidea</taxon>
        <taxon>Pelobatidae</taxon>
        <taxon>Pelobates</taxon>
    </lineage>
</organism>
<feature type="domain" description="SEA" evidence="1">
    <location>
        <begin position="46"/>
        <end position="146"/>
    </location>
</feature>
<sequence>MVLFYPEIDAQCNNNGYYDGIKCICGENFYGSRCEFIVNEIRPDKLRTAVNITVKVWNEKFSQDLGKKSSETYVKFERRFKQQMALVYTKEKIPSFEGLEIISISNGSIVIQHMVLLDTYAEEYDSIVNEIATILKNTNCTSYINA</sequence>